<protein>
    <submittedName>
        <fullName evidence="2">Uncharacterized protein</fullName>
    </submittedName>
</protein>
<gene>
    <name evidence="2" type="ORF">MVEN_00098800</name>
</gene>
<feature type="region of interest" description="Disordered" evidence="1">
    <location>
        <begin position="53"/>
        <end position="87"/>
    </location>
</feature>
<evidence type="ECO:0000256" key="1">
    <source>
        <dbReference type="SAM" id="MobiDB-lite"/>
    </source>
</evidence>
<evidence type="ECO:0000313" key="3">
    <source>
        <dbReference type="Proteomes" id="UP000620124"/>
    </source>
</evidence>
<organism evidence="2 3">
    <name type="scientific">Mycena venus</name>
    <dbReference type="NCBI Taxonomy" id="2733690"/>
    <lineage>
        <taxon>Eukaryota</taxon>
        <taxon>Fungi</taxon>
        <taxon>Dikarya</taxon>
        <taxon>Basidiomycota</taxon>
        <taxon>Agaricomycotina</taxon>
        <taxon>Agaricomycetes</taxon>
        <taxon>Agaricomycetidae</taxon>
        <taxon>Agaricales</taxon>
        <taxon>Marasmiineae</taxon>
        <taxon>Mycenaceae</taxon>
        <taxon>Mycena</taxon>
    </lineage>
</organism>
<proteinExistence type="predicted"/>
<feature type="compositionally biased region" description="Low complexity" evidence="1">
    <location>
        <begin position="1"/>
        <end position="34"/>
    </location>
</feature>
<evidence type="ECO:0000313" key="2">
    <source>
        <dbReference type="EMBL" id="KAF7372384.1"/>
    </source>
</evidence>
<keyword evidence="3" id="KW-1185">Reference proteome</keyword>
<sequence length="99" mass="10180">MAITIATSASTAANSTSAIKGETAPPASAPISPSNDIKPEALVEGIKTESVTIAPAPTTGANPNASGVAQPQPPKRPAAHRANVERIHRETLNGRFFVW</sequence>
<dbReference type="AlphaFoldDB" id="A0A8H7DEE3"/>
<name>A0A8H7DEE3_9AGAR</name>
<feature type="compositionally biased region" description="Low complexity" evidence="1">
    <location>
        <begin position="54"/>
        <end position="65"/>
    </location>
</feature>
<dbReference type="Proteomes" id="UP000620124">
    <property type="component" value="Unassembled WGS sequence"/>
</dbReference>
<accession>A0A8H7DEE3</accession>
<comment type="caution">
    <text evidence="2">The sequence shown here is derived from an EMBL/GenBank/DDBJ whole genome shotgun (WGS) entry which is preliminary data.</text>
</comment>
<reference evidence="2" key="1">
    <citation type="submission" date="2020-05" db="EMBL/GenBank/DDBJ databases">
        <title>Mycena genomes resolve the evolution of fungal bioluminescence.</title>
        <authorList>
            <person name="Tsai I.J."/>
        </authorList>
    </citation>
    <scope>NUCLEOTIDE SEQUENCE</scope>
    <source>
        <strain evidence="2">CCC161011</strain>
    </source>
</reference>
<dbReference type="EMBL" id="JACAZI010000001">
    <property type="protein sequence ID" value="KAF7372384.1"/>
    <property type="molecule type" value="Genomic_DNA"/>
</dbReference>
<feature type="region of interest" description="Disordered" evidence="1">
    <location>
        <begin position="1"/>
        <end position="38"/>
    </location>
</feature>